<evidence type="ECO:0000256" key="8">
    <source>
        <dbReference type="ARBA" id="ARBA00034143"/>
    </source>
</evidence>
<dbReference type="Pfam" id="PF13424">
    <property type="entry name" value="TPR_12"/>
    <property type="match status" value="1"/>
</dbReference>
<evidence type="ECO:0000256" key="6">
    <source>
        <dbReference type="ARBA" id="ARBA00023273"/>
    </source>
</evidence>
<feature type="non-terminal residue" evidence="10">
    <location>
        <position position="1"/>
    </location>
</feature>
<proteinExistence type="predicted"/>
<keyword evidence="5" id="KW-0206">Cytoskeleton</keyword>
<dbReference type="SUPFAM" id="SSF48452">
    <property type="entry name" value="TPR-like"/>
    <property type="match status" value="2"/>
</dbReference>
<dbReference type="Gene3D" id="1.25.40.10">
    <property type="entry name" value="Tetratricopeptide repeat domain"/>
    <property type="match status" value="2"/>
</dbReference>
<dbReference type="Proteomes" id="UP000534107">
    <property type="component" value="Unassembled WGS sequence"/>
</dbReference>
<dbReference type="InterPro" id="IPR011990">
    <property type="entry name" value="TPR-like_helical_dom_sf"/>
</dbReference>
<keyword evidence="2" id="KW-0963">Cytoplasm</keyword>
<dbReference type="PANTHER" id="PTHR23040">
    <property type="match status" value="1"/>
</dbReference>
<dbReference type="OrthoDB" id="10268002at2759"/>
<comment type="caution">
    <text evidence="10">The sequence shown here is derived from an EMBL/GenBank/DDBJ whole genome shotgun (WGS) entry which is preliminary data.</text>
</comment>
<sequence>ESAVPAGTFPSFMAEGTQLGRRGEHGKALACFNNALQLRAGDKHCLVARSKCYLKLGDTENALKDAEASLENDKTFSKGLYQKAETLYTMGDFEFALVFYHRGHRLRPDLEKFTLGIEKCQEAILNCIGSPSSVRLEKKELCFVSLQAELRKANEKAPSRLSKDQSWTKKEKAVRNPRREKQLLGELYADKVYLEKLLKDKDLMESSTRQGLKVAELVCRAISYLQARRELWQQQEPRQRGSSSSPRGAAEPGTALLQPLRHIQSLLAAGCPEESCRRAEHLLAAVAGWPQEAPNKIQVLAKLHSCIGDAQLELGQLEAALQSHSMDLQLARQGNLAEATSRALGNIGRVCARAGKFQQAIDSWEQKIPMAQSSLEKAWLFHELGQCYLQLNQAEAAQIYGQKSLQAADEEGDAEWQLRAALLLAQTQVKVKDYWSAILSLEKALEKAKVTRNKAAQKDIMAALDNVSKSFLKELEGRGDEATVYSLKDFDSSSESRKGDNVGKEREESEQSTESQEHGKQKEGARSSKEAHGSSKEGEKEAEDKEKERK</sequence>
<feature type="region of interest" description="Disordered" evidence="9">
    <location>
        <begin position="490"/>
        <end position="550"/>
    </location>
</feature>
<accession>A0A7K9HFI0</accession>
<reference evidence="10 11" key="1">
    <citation type="submission" date="2019-09" db="EMBL/GenBank/DDBJ databases">
        <title>Bird 10,000 Genomes (B10K) Project - Family phase.</title>
        <authorList>
            <person name="Zhang G."/>
        </authorList>
    </citation>
    <scope>NUCLEOTIDE SEQUENCE [LARGE SCALE GENOMIC DNA]</scope>
    <source>
        <strain evidence="10">B10K-DU-001-16</strain>
        <tissue evidence="10">Muscle</tissue>
    </source>
</reference>
<name>A0A7K9HFI0_9PICI</name>
<keyword evidence="11" id="KW-1185">Reference proteome</keyword>
<keyword evidence="3" id="KW-0677">Repeat</keyword>
<evidence type="ECO:0000256" key="4">
    <source>
        <dbReference type="ARBA" id="ARBA00022803"/>
    </source>
</evidence>
<feature type="non-terminal residue" evidence="10">
    <location>
        <position position="550"/>
    </location>
</feature>
<dbReference type="GO" id="GO:0005930">
    <property type="term" value="C:axoneme"/>
    <property type="evidence" value="ECO:0007669"/>
    <property type="project" value="UniProtKB-SubCell"/>
</dbReference>
<keyword evidence="6" id="KW-0966">Cell projection</keyword>
<dbReference type="FunFam" id="1.25.40.10:FF:000795">
    <property type="entry name" value="Tetratricopeptide repeat protein 25"/>
    <property type="match status" value="1"/>
</dbReference>
<dbReference type="Pfam" id="PF13181">
    <property type="entry name" value="TPR_8"/>
    <property type="match status" value="1"/>
</dbReference>
<dbReference type="FunFam" id="1.25.40.10:FF:000189">
    <property type="entry name" value="Tetratricopeptide repeat domain 25"/>
    <property type="match status" value="1"/>
</dbReference>
<evidence type="ECO:0000256" key="7">
    <source>
        <dbReference type="ARBA" id="ARBA00034139"/>
    </source>
</evidence>
<dbReference type="EMBL" id="VWZO01005721">
    <property type="protein sequence ID" value="NXH12609.1"/>
    <property type="molecule type" value="Genomic_DNA"/>
</dbReference>
<keyword evidence="4" id="KW-0802">TPR repeat</keyword>
<dbReference type="InterPro" id="IPR040111">
    <property type="entry name" value="ODAD4"/>
</dbReference>
<dbReference type="AlphaFoldDB" id="A0A7K9HFI0"/>
<dbReference type="SMART" id="SM00028">
    <property type="entry name" value="TPR"/>
    <property type="match status" value="7"/>
</dbReference>
<evidence type="ECO:0000313" key="11">
    <source>
        <dbReference type="Proteomes" id="UP000534107"/>
    </source>
</evidence>
<evidence type="ECO:0000313" key="10">
    <source>
        <dbReference type="EMBL" id="NXH12609.1"/>
    </source>
</evidence>
<protein>
    <recommendedName>
        <fullName evidence="7">Outer dynein arm-docking complex subunit 4</fullName>
    </recommendedName>
    <alternativeName>
        <fullName evidence="8">Tetratricopeptide repeat protein 25</fullName>
    </alternativeName>
</protein>
<dbReference type="InterPro" id="IPR019734">
    <property type="entry name" value="TPR_rpt"/>
</dbReference>
<dbReference type="PANTHER" id="PTHR23040:SF1">
    <property type="entry name" value="OUTER DYNEIN ARM-DOCKING COMPLEX SUBUNIT 4"/>
    <property type="match status" value="1"/>
</dbReference>
<evidence type="ECO:0000256" key="2">
    <source>
        <dbReference type="ARBA" id="ARBA00022490"/>
    </source>
</evidence>
<comment type="subcellular location">
    <subcellularLocation>
        <location evidence="1">Cytoplasm</location>
        <location evidence="1">Cytoskeleton</location>
        <location evidence="1">Cilium axoneme</location>
    </subcellularLocation>
</comment>
<evidence type="ECO:0000256" key="1">
    <source>
        <dbReference type="ARBA" id="ARBA00004430"/>
    </source>
</evidence>
<evidence type="ECO:0000256" key="3">
    <source>
        <dbReference type="ARBA" id="ARBA00022737"/>
    </source>
</evidence>
<evidence type="ECO:0000256" key="9">
    <source>
        <dbReference type="SAM" id="MobiDB-lite"/>
    </source>
</evidence>
<gene>
    <name evidence="10" type="primary">Ttc25</name>
    <name evidence="10" type="ORF">BUCCAP_R02994</name>
</gene>
<feature type="region of interest" description="Disordered" evidence="9">
    <location>
        <begin position="233"/>
        <end position="252"/>
    </location>
</feature>
<organism evidence="10 11">
    <name type="scientific">Bucco capensis</name>
    <name type="common">collared puffbird</name>
    <dbReference type="NCBI Taxonomy" id="135168"/>
    <lineage>
        <taxon>Eukaryota</taxon>
        <taxon>Metazoa</taxon>
        <taxon>Chordata</taxon>
        <taxon>Craniata</taxon>
        <taxon>Vertebrata</taxon>
        <taxon>Euteleostomi</taxon>
        <taxon>Archelosauria</taxon>
        <taxon>Archosauria</taxon>
        <taxon>Dinosauria</taxon>
        <taxon>Saurischia</taxon>
        <taxon>Theropoda</taxon>
        <taxon>Coelurosauria</taxon>
        <taxon>Aves</taxon>
        <taxon>Neognathae</taxon>
        <taxon>Neoaves</taxon>
        <taxon>Telluraves</taxon>
        <taxon>Coraciimorphae</taxon>
        <taxon>Piciformes</taxon>
        <taxon>Bucconidae</taxon>
        <taxon>Bucco</taxon>
    </lineage>
</organism>
<evidence type="ECO:0000256" key="5">
    <source>
        <dbReference type="ARBA" id="ARBA00023212"/>
    </source>
</evidence>